<dbReference type="SUPFAM" id="SSF48452">
    <property type="entry name" value="TPR-like"/>
    <property type="match status" value="1"/>
</dbReference>
<dbReference type="PANTHER" id="PTHR15175">
    <property type="entry name" value="NEUTROPHIL CYTOSOLIC FACTOR 2, NEUTROPHIL NADPH OXIDASE FACTOR 2"/>
    <property type="match status" value="1"/>
</dbReference>
<evidence type="ECO:0000256" key="1">
    <source>
        <dbReference type="PROSITE-ProRule" id="PRU00339"/>
    </source>
</evidence>
<protein>
    <recommendedName>
        <fullName evidence="4">NADPH oxidase regulator NoxR</fullName>
    </recommendedName>
</protein>
<dbReference type="Proteomes" id="UP001221757">
    <property type="component" value="Unassembled WGS sequence"/>
</dbReference>
<dbReference type="AlphaFoldDB" id="A0AAD7DI44"/>
<dbReference type="Pfam" id="PF13181">
    <property type="entry name" value="TPR_8"/>
    <property type="match status" value="1"/>
</dbReference>
<feature type="repeat" description="TPR" evidence="1">
    <location>
        <begin position="40"/>
        <end position="73"/>
    </location>
</feature>
<organism evidence="2 3">
    <name type="scientific">Mycena rosella</name>
    <name type="common">Pink bonnet</name>
    <name type="synonym">Agaricus rosellus</name>
    <dbReference type="NCBI Taxonomy" id="1033263"/>
    <lineage>
        <taxon>Eukaryota</taxon>
        <taxon>Fungi</taxon>
        <taxon>Dikarya</taxon>
        <taxon>Basidiomycota</taxon>
        <taxon>Agaricomycotina</taxon>
        <taxon>Agaricomycetes</taxon>
        <taxon>Agaricomycetidae</taxon>
        <taxon>Agaricales</taxon>
        <taxon>Marasmiineae</taxon>
        <taxon>Mycenaceae</taxon>
        <taxon>Mycena</taxon>
    </lineage>
</organism>
<evidence type="ECO:0008006" key="4">
    <source>
        <dbReference type="Google" id="ProtNLM"/>
    </source>
</evidence>
<evidence type="ECO:0000313" key="2">
    <source>
        <dbReference type="EMBL" id="KAJ7691948.1"/>
    </source>
</evidence>
<dbReference type="Gene3D" id="1.25.40.10">
    <property type="entry name" value="Tetratricopeptide repeat domain"/>
    <property type="match status" value="1"/>
</dbReference>
<name>A0AAD7DI44_MYCRO</name>
<gene>
    <name evidence="2" type="ORF">B0H17DRAFT_1133473</name>
</gene>
<dbReference type="PANTHER" id="PTHR15175:SF0">
    <property type="entry name" value="SH3 DOMAIN-CONTAINING PROTEIN C23A1.17"/>
    <property type="match status" value="1"/>
</dbReference>
<dbReference type="InterPro" id="IPR051864">
    <property type="entry name" value="NCF2_NOXA1"/>
</dbReference>
<dbReference type="SMART" id="SM00028">
    <property type="entry name" value="TPR"/>
    <property type="match status" value="2"/>
</dbReference>
<accession>A0AAD7DI44</accession>
<dbReference type="PROSITE" id="PS50005">
    <property type="entry name" value="TPR"/>
    <property type="match status" value="1"/>
</dbReference>
<proteinExistence type="predicted"/>
<evidence type="ECO:0000313" key="3">
    <source>
        <dbReference type="Proteomes" id="UP001221757"/>
    </source>
</evidence>
<dbReference type="InterPro" id="IPR011990">
    <property type="entry name" value="TPR-like_helical_dom_sf"/>
</dbReference>
<comment type="caution">
    <text evidence="2">The sequence shown here is derived from an EMBL/GenBank/DDBJ whole genome shotgun (WGS) entry which is preliminary data.</text>
</comment>
<reference evidence="2" key="1">
    <citation type="submission" date="2023-03" db="EMBL/GenBank/DDBJ databases">
        <title>Massive genome expansion in bonnet fungi (Mycena s.s.) driven by repeated elements and novel gene families across ecological guilds.</title>
        <authorList>
            <consortium name="Lawrence Berkeley National Laboratory"/>
            <person name="Harder C.B."/>
            <person name="Miyauchi S."/>
            <person name="Viragh M."/>
            <person name="Kuo A."/>
            <person name="Thoen E."/>
            <person name="Andreopoulos B."/>
            <person name="Lu D."/>
            <person name="Skrede I."/>
            <person name="Drula E."/>
            <person name="Henrissat B."/>
            <person name="Morin E."/>
            <person name="Kohler A."/>
            <person name="Barry K."/>
            <person name="LaButti K."/>
            <person name="Morin E."/>
            <person name="Salamov A."/>
            <person name="Lipzen A."/>
            <person name="Mereny Z."/>
            <person name="Hegedus B."/>
            <person name="Baldrian P."/>
            <person name="Stursova M."/>
            <person name="Weitz H."/>
            <person name="Taylor A."/>
            <person name="Grigoriev I.V."/>
            <person name="Nagy L.G."/>
            <person name="Martin F."/>
            <person name="Kauserud H."/>
        </authorList>
    </citation>
    <scope>NUCLEOTIDE SEQUENCE</scope>
    <source>
        <strain evidence="2">CBHHK067</strain>
    </source>
</reference>
<keyword evidence="3" id="KW-1185">Reference proteome</keyword>
<sequence>MSSARSRILEQLETWVAALKTYDEDDYEKALDLFAVKCLPKILTNIGSIYVTLGNHEAAVERFMEARDLRSDLAVANCEQEGLNFRLFSAEILFNQGLALICLGRPEEGLADMEEAKRVKVTDKHNIIDKAIEDFGKGHAVFRVVGCPINLASCGGGVPTISEGNEQCKSQKLNSPSARAFSPIRCSARCLIQPGVDSNGSVWRQDSLRLKFAIATEVVNGLGIVNLISARARDFKLTSPLFLSVQG</sequence>
<keyword evidence="1" id="KW-0802">TPR repeat</keyword>
<dbReference type="InterPro" id="IPR019734">
    <property type="entry name" value="TPR_rpt"/>
</dbReference>
<dbReference type="EMBL" id="JARKIE010000055">
    <property type="protein sequence ID" value="KAJ7691948.1"/>
    <property type="molecule type" value="Genomic_DNA"/>
</dbReference>